<dbReference type="CDD" id="cd08993">
    <property type="entry name" value="GH130"/>
    <property type="match status" value="1"/>
</dbReference>
<dbReference type="Pfam" id="PF04041">
    <property type="entry name" value="Glyco_hydro_130"/>
    <property type="match status" value="1"/>
</dbReference>
<protein>
    <submittedName>
        <fullName evidence="4">Glycoside hydrolase family 130 protein</fullName>
    </submittedName>
</protein>
<keyword evidence="1" id="KW-0328">Glycosyltransferase</keyword>
<evidence type="ECO:0000313" key="5">
    <source>
        <dbReference type="Proteomes" id="UP000516046"/>
    </source>
</evidence>
<evidence type="ECO:0000313" key="4">
    <source>
        <dbReference type="EMBL" id="QNO18552.1"/>
    </source>
</evidence>
<dbReference type="PIRSF" id="PIRSF016202">
    <property type="entry name" value="PH1107"/>
    <property type="match status" value="1"/>
</dbReference>
<evidence type="ECO:0000256" key="2">
    <source>
        <dbReference type="ARBA" id="ARBA00022679"/>
    </source>
</evidence>
<organism evidence="4 5">
    <name type="scientific">Caproicibacterium amylolyticum</name>
    <dbReference type="NCBI Taxonomy" id="2766537"/>
    <lineage>
        <taxon>Bacteria</taxon>
        <taxon>Bacillati</taxon>
        <taxon>Bacillota</taxon>
        <taxon>Clostridia</taxon>
        <taxon>Eubacteriales</taxon>
        <taxon>Oscillospiraceae</taxon>
        <taxon>Caproicibacterium</taxon>
    </lineage>
</organism>
<accession>A0A7G9WIP0</accession>
<evidence type="ECO:0000256" key="1">
    <source>
        <dbReference type="ARBA" id="ARBA00022676"/>
    </source>
</evidence>
<dbReference type="SUPFAM" id="SSF75005">
    <property type="entry name" value="Arabinanase/levansucrase/invertase"/>
    <property type="match status" value="1"/>
</dbReference>
<gene>
    <name evidence="4" type="ORF">H6X83_02580</name>
</gene>
<dbReference type="Proteomes" id="UP000516046">
    <property type="component" value="Chromosome"/>
</dbReference>
<dbReference type="InterPro" id="IPR023296">
    <property type="entry name" value="Glyco_hydro_beta-prop_sf"/>
</dbReference>
<dbReference type="EMBL" id="CP060696">
    <property type="protein sequence ID" value="QNO18552.1"/>
    <property type="molecule type" value="Genomic_DNA"/>
</dbReference>
<dbReference type="RefSeq" id="WP_212507617.1">
    <property type="nucleotide sequence ID" value="NZ_CP060696.1"/>
</dbReference>
<dbReference type="GO" id="GO:0016757">
    <property type="term" value="F:glycosyltransferase activity"/>
    <property type="evidence" value="ECO:0007669"/>
    <property type="project" value="UniProtKB-KW"/>
</dbReference>
<keyword evidence="5" id="KW-1185">Reference proteome</keyword>
<comment type="similarity">
    <text evidence="3">Belongs to the glycosyl hydrolase 130 family.</text>
</comment>
<proteinExistence type="inferred from homology"/>
<dbReference type="KEGG" id="caml:H6X83_02580"/>
<dbReference type="AlphaFoldDB" id="A0A7G9WIP0"/>
<dbReference type="Gene3D" id="2.115.10.20">
    <property type="entry name" value="Glycosyl hydrolase domain, family 43"/>
    <property type="match status" value="1"/>
</dbReference>
<keyword evidence="2" id="KW-0808">Transferase</keyword>
<dbReference type="InterPro" id="IPR007184">
    <property type="entry name" value="Mannoside_phosphorylase"/>
</dbReference>
<reference evidence="4 5" key="1">
    <citation type="submission" date="2020-08" db="EMBL/GenBank/DDBJ databases">
        <authorList>
            <person name="Ren C."/>
            <person name="Gu Y."/>
            <person name="Xu Y."/>
        </authorList>
    </citation>
    <scope>NUCLEOTIDE SEQUENCE [LARGE SCALE GENOMIC DNA]</scope>
    <source>
        <strain evidence="4 5">LBM18003</strain>
    </source>
</reference>
<evidence type="ECO:0000256" key="3">
    <source>
        <dbReference type="ARBA" id="ARBA00024356"/>
    </source>
</evidence>
<dbReference type="PANTHER" id="PTHR34106">
    <property type="entry name" value="GLYCOSIDASE"/>
    <property type="match status" value="1"/>
</dbReference>
<keyword evidence="4" id="KW-0378">Hydrolase</keyword>
<dbReference type="GO" id="GO:0016787">
    <property type="term" value="F:hydrolase activity"/>
    <property type="evidence" value="ECO:0007669"/>
    <property type="project" value="UniProtKB-KW"/>
</dbReference>
<name>A0A7G9WIP0_9FIRM</name>
<sequence>MSHLKGNVLPDMPWQEKPANCRMPVWRYSENPIITRDAVPNANSIFNSAVVPFGEGYAGVFRCDSRSVSMDIFAGFSKDGIHWEISAQPISFEGDPEVTKREYRYDPRVCFIEDRYYITWCNGYHGPTIGIAYTFDFKTFYQLENAFLPYNRNGVLFPRKIGEHYAMLSRPSDTGHTPFGDIFYSESPDLTFWGKHRWVMGQITGDASAWQSKKIGPGPTPIETDEGWLLIYHGVINTCNGFVYRIGCALLDLEKPWIVKARSRNYILAPQELYECVGDVPNVTFPCAVLTDAPTGRIAIYYGCADTVTGLAFTTAEELLQYMKDYPLEETT</sequence>
<dbReference type="PANTHER" id="PTHR34106:SF1">
    <property type="entry name" value="1,4-BETA-MANNOSYL-N-ACETYLGLUCOSAMINE PHOSPHORYLASE"/>
    <property type="match status" value="1"/>
</dbReference>